<dbReference type="InterPro" id="IPR001940">
    <property type="entry name" value="Peptidase_S1C"/>
</dbReference>
<reference evidence="8" key="1">
    <citation type="submission" date="2023-12" db="EMBL/GenBank/DDBJ databases">
        <title>Fervidustalea candida gen. nov., sp. nov., a novel member of the family Paenibacillaceae isolated from a geothermal area.</title>
        <authorList>
            <person name="Li W.-J."/>
            <person name="Jiao J.-Y."/>
            <person name="Chen Y."/>
        </authorList>
    </citation>
    <scope>NUCLEOTIDE SEQUENCE</scope>
    <source>
        <strain evidence="8">SYSU GA230002</strain>
    </source>
</reference>
<evidence type="ECO:0000256" key="6">
    <source>
        <dbReference type="SAM" id="Phobius"/>
    </source>
</evidence>
<dbReference type="PROSITE" id="PS50106">
    <property type="entry name" value="PDZ"/>
    <property type="match status" value="1"/>
</dbReference>
<feature type="compositionally biased region" description="Gly residues" evidence="5">
    <location>
        <begin position="83"/>
        <end position="97"/>
    </location>
</feature>
<feature type="region of interest" description="Disordered" evidence="5">
    <location>
        <begin position="1"/>
        <end position="104"/>
    </location>
</feature>
<evidence type="ECO:0000313" key="8">
    <source>
        <dbReference type="EMBL" id="MEB3102455.1"/>
    </source>
</evidence>
<feature type="compositionally biased region" description="Basic and acidic residues" evidence="5">
    <location>
        <begin position="1"/>
        <end position="31"/>
    </location>
</feature>
<dbReference type="Pfam" id="PF13365">
    <property type="entry name" value="Trypsin_2"/>
    <property type="match status" value="1"/>
</dbReference>
<feature type="transmembrane region" description="Helical" evidence="6">
    <location>
        <begin position="113"/>
        <end position="131"/>
    </location>
</feature>
<dbReference type="Gene3D" id="2.30.42.10">
    <property type="match status" value="1"/>
</dbReference>
<dbReference type="RefSeq" id="WP_371754575.1">
    <property type="nucleotide sequence ID" value="NZ_JAYJLD010000017.1"/>
</dbReference>
<dbReference type="CDD" id="cd06779">
    <property type="entry name" value="cpPDZ_Deg_HtrA-like"/>
    <property type="match status" value="1"/>
</dbReference>
<keyword evidence="9" id="KW-1185">Reference proteome</keyword>
<dbReference type="EMBL" id="JAYJLD010000017">
    <property type="protein sequence ID" value="MEB3102455.1"/>
    <property type="molecule type" value="Genomic_DNA"/>
</dbReference>
<evidence type="ECO:0000313" key="9">
    <source>
        <dbReference type="Proteomes" id="UP001310386"/>
    </source>
</evidence>
<evidence type="ECO:0000256" key="1">
    <source>
        <dbReference type="ARBA" id="ARBA00010541"/>
    </source>
</evidence>
<dbReference type="Proteomes" id="UP001310386">
    <property type="component" value="Unassembled WGS sequence"/>
</dbReference>
<proteinExistence type="inferred from homology"/>
<keyword evidence="6" id="KW-1133">Transmembrane helix</keyword>
<comment type="caution">
    <text evidence="8">The sequence shown here is derived from an EMBL/GenBank/DDBJ whole genome shotgun (WGS) entry which is preliminary data.</text>
</comment>
<dbReference type="InterPro" id="IPR009003">
    <property type="entry name" value="Peptidase_S1_PA"/>
</dbReference>
<accession>A0ABU5ZIZ1</accession>
<organism evidence="8 9">
    <name type="scientific">Ferviditalea candida</name>
    <dbReference type="NCBI Taxonomy" id="3108399"/>
    <lineage>
        <taxon>Bacteria</taxon>
        <taxon>Bacillati</taxon>
        <taxon>Bacillota</taxon>
        <taxon>Bacilli</taxon>
        <taxon>Bacillales</taxon>
        <taxon>Paenibacillaceae</taxon>
        <taxon>Ferviditalea</taxon>
    </lineage>
</organism>
<keyword evidence="6" id="KW-0472">Membrane</keyword>
<dbReference type="SUPFAM" id="SSF50494">
    <property type="entry name" value="Trypsin-like serine proteases"/>
    <property type="match status" value="1"/>
</dbReference>
<evidence type="ECO:0000259" key="7">
    <source>
        <dbReference type="PROSITE" id="PS50106"/>
    </source>
</evidence>
<keyword evidence="6" id="KW-0812">Transmembrane</keyword>
<dbReference type="InterPro" id="IPR051201">
    <property type="entry name" value="Chloro_Bact_Ser_Proteases"/>
</dbReference>
<dbReference type="PANTHER" id="PTHR43343">
    <property type="entry name" value="PEPTIDASE S12"/>
    <property type="match status" value="1"/>
</dbReference>
<name>A0ABU5ZIZ1_9BACL</name>
<dbReference type="Pfam" id="PF13180">
    <property type="entry name" value="PDZ_2"/>
    <property type="match status" value="1"/>
</dbReference>
<dbReference type="Gene3D" id="2.40.10.10">
    <property type="entry name" value="Trypsin-like serine proteases"/>
    <property type="match status" value="2"/>
</dbReference>
<dbReference type="SMART" id="SM00228">
    <property type="entry name" value="PDZ"/>
    <property type="match status" value="1"/>
</dbReference>
<comment type="similarity">
    <text evidence="1">Belongs to the peptidase S1C family.</text>
</comment>
<gene>
    <name evidence="8" type="ORF">VF724_12360</name>
</gene>
<evidence type="ECO:0000256" key="4">
    <source>
        <dbReference type="ARBA" id="ARBA00022825"/>
    </source>
</evidence>
<dbReference type="SUPFAM" id="SSF50156">
    <property type="entry name" value="PDZ domain-like"/>
    <property type="match status" value="1"/>
</dbReference>
<feature type="domain" description="PDZ" evidence="7">
    <location>
        <begin position="426"/>
        <end position="506"/>
    </location>
</feature>
<keyword evidence="3" id="KW-0378">Hydrolase</keyword>
<dbReference type="InterPro" id="IPR036034">
    <property type="entry name" value="PDZ_sf"/>
</dbReference>
<dbReference type="PANTHER" id="PTHR43343:SF3">
    <property type="entry name" value="PROTEASE DO-LIKE 8, CHLOROPLASTIC"/>
    <property type="match status" value="1"/>
</dbReference>
<evidence type="ECO:0000256" key="3">
    <source>
        <dbReference type="ARBA" id="ARBA00022801"/>
    </source>
</evidence>
<sequence length="520" mass="55403">MEDDQKRRDYGDFFKDSEQTKQSAENRHDNNGEDAYFYTYGRGGASSASDADSSGRESAMRPSFDEQPAEAEITAPRPIRPISGGGGSGGGQEGGNGRSWEFSNPRRRSPLKSLFASFMVGVLVMGSLMYVSDKMNLFTGGDQGILTQNVQSASGIPQTDSGTGIGSAASSAAALDAGRPNNISGIAKNASPAVVQIETYVNSIPRSDNSLFNDPFFRQFFGDRVPGQDYNNSQSQNNGKPQPLGMGSGFIFDKSGYILTNEHVIDGADEIMVTVEGYEKPFKAKLLGSSYDLDLAALKIEGTKDFPVLKLGDANALSVGDWVVAIGNPYGFDHTVTVGVLSAKERPIDIPDNKGTRHYQHLLQTDASINPGNSGGPLLNLQGEVIGINTAVSAQAQGIGFAIPTSTISSVLNNLKNNIKVPHPYIGIVMRDIQKDWVRELKLDGTDGAVVTSVVQGSPADKAGLQPYDVILDVDGVKVNNADDLSKKIQAHKVGEHVNLGIVRNGTKMITGVTIGDRPN</sequence>
<evidence type="ECO:0000256" key="5">
    <source>
        <dbReference type="SAM" id="MobiDB-lite"/>
    </source>
</evidence>
<dbReference type="InterPro" id="IPR001478">
    <property type="entry name" value="PDZ"/>
</dbReference>
<dbReference type="InterPro" id="IPR043504">
    <property type="entry name" value="Peptidase_S1_PA_chymotrypsin"/>
</dbReference>
<keyword evidence="2" id="KW-0645">Protease</keyword>
<dbReference type="PRINTS" id="PR00834">
    <property type="entry name" value="PROTEASES2C"/>
</dbReference>
<keyword evidence="4" id="KW-0720">Serine protease</keyword>
<protein>
    <submittedName>
        <fullName evidence="8">Trypsin-like peptidase domain-containing protein</fullName>
    </submittedName>
</protein>
<evidence type="ECO:0000256" key="2">
    <source>
        <dbReference type="ARBA" id="ARBA00022670"/>
    </source>
</evidence>